<dbReference type="RefSeq" id="WP_381511625.1">
    <property type="nucleotide sequence ID" value="NZ_JBHUEL010000003.1"/>
</dbReference>
<keyword evidence="3" id="KW-1185">Reference proteome</keyword>
<sequence>MAAALFLFAALAMAEPATPATPAETDAALFDAAVGCAAYHVYSASTATPGTEPAKQSEDKAIMFLLASYAKMPQDKPEEAEAKIEESVKGLFEDAETVEPEKHKSEIEQLKQVCIAFEPAAIKIVEDAGYTDQK</sequence>
<feature type="signal peptide" evidence="1">
    <location>
        <begin position="1"/>
        <end position="19"/>
    </location>
</feature>
<dbReference type="Proteomes" id="UP001597215">
    <property type="component" value="Unassembled WGS sequence"/>
</dbReference>
<evidence type="ECO:0000313" key="3">
    <source>
        <dbReference type="Proteomes" id="UP001597215"/>
    </source>
</evidence>
<keyword evidence="1" id="KW-0732">Signal</keyword>
<evidence type="ECO:0000313" key="2">
    <source>
        <dbReference type="EMBL" id="MFD1766028.1"/>
    </source>
</evidence>
<name>A0ABW4MBD7_9SPHN</name>
<organism evidence="2 3">
    <name type="scientific">Sphingorhabdus buctiana</name>
    <dbReference type="NCBI Taxonomy" id="1508805"/>
    <lineage>
        <taxon>Bacteria</taxon>
        <taxon>Pseudomonadati</taxon>
        <taxon>Pseudomonadota</taxon>
        <taxon>Alphaproteobacteria</taxon>
        <taxon>Sphingomonadales</taxon>
        <taxon>Sphingomonadaceae</taxon>
        <taxon>Sphingorhabdus</taxon>
    </lineage>
</organism>
<proteinExistence type="predicted"/>
<dbReference type="EMBL" id="JBHUEL010000003">
    <property type="protein sequence ID" value="MFD1766028.1"/>
    <property type="molecule type" value="Genomic_DNA"/>
</dbReference>
<gene>
    <name evidence="2" type="ORF">ACFSAG_04125</name>
</gene>
<protein>
    <recommendedName>
        <fullName evidence="4">Lipoprotein</fullName>
    </recommendedName>
</protein>
<comment type="caution">
    <text evidence="2">The sequence shown here is derived from an EMBL/GenBank/DDBJ whole genome shotgun (WGS) entry which is preliminary data.</text>
</comment>
<feature type="chain" id="PRO_5047462687" description="Lipoprotein" evidence="1">
    <location>
        <begin position="20"/>
        <end position="134"/>
    </location>
</feature>
<reference evidence="3" key="1">
    <citation type="journal article" date="2019" name="Int. J. Syst. Evol. Microbiol.">
        <title>The Global Catalogue of Microorganisms (GCM) 10K type strain sequencing project: providing services to taxonomists for standard genome sequencing and annotation.</title>
        <authorList>
            <consortium name="The Broad Institute Genomics Platform"/>
            <consortium name="The Broad Institute Genome Sequencing Center for Infectious Disease"/>
            <person name="Wu L."/>
            <person name="Ma J."/>
        </authorList>
    </citation>
    <scope>NUCLEOTIDE SEQUENCE [LARGE SCALE GENOMIC DNA]</scope>
    <source>
        <strain evidence="3">CGMCC 1.12449</strain>
    </source>
</reference>
<evidence type="ECO:0008006" key="4">
    <source>
        <dbReference type="Google" id="ProtNLM"/>
    </source>
</evidence>
<evidence type="ECO:0000256" key="1">
    <source>
        <dbReference type="SAM" id="SignalP"/>
    </source>
</evidence>
<accession>A0ABW4MBD7</accession>